<organism evidence="2 3">
    <name type="scientific">Prevotella intermedia</name>
    <dbReference type="NCBI Taxonomy" id="28131"/>
    <lineage>
        <taxon>Bacteria</taxon>
        <taxon>Pseudomonadati</taxon>
        <taxon>Bacteroidota</taxon>
        <taxon>Bacteroidia</taxon>
        <taxon>Bacteroidales</taxon>
        <taxon>Prevotellaceae</taxon>
        <taxon>Prevotella</taxon>
    </lineage>
</organism>
<protein>
    <recommendedName>
        <fullName evidence="4">DUF4412 domain-containing protein</fullName>
    </recommendedName>
</protein>
<proteinExistence type="predicted"/>
<evidence type="ECO:0008006" key="4">
    <source>
        <dbReference type="Google" id="ProtNLM"/>
    </source>
</evidence>
<dbReference type="AlphaFoldDB" id="A0A0S3UK40"/>
<keyword evidence="1" id="KW-0732">Signal</keyword>
<feature type="signal peptide" evidence="1">
    <location>
        <begin position="1"/>
        <end position="21"/>
    </location>
</feature>
<dbReference type="Proteomes" id="UP000217431">
    <property type="component" value="Chromosome I"/>
</dbReference>
<accession>A0A0S3UK40</accession>
<reference evidence="2 3" key="1">
    <citation type="journal article" date="2016" name="DNA Res.">
        <title>The complete genome sequencing of Prevotella intermedia strain OMA14 and a subsequent fine-scale, intra-species genomic comparison reveal an unusual amplification of conjugative and mobile transposons and identify a novel Prevotella-lineage-specific repeat.</title>
        <authorList>
            <person name="Naito M."/>
            <person name="Ogura Y."/>
            <person name="Itoh T."/>
            <person name="Shoji M."/>
            <person name="Okamoto M."/>
            <person name="Hayashi T."/>
            <person name="Nakayama K."/>
        </authorList>
    </citation>
    <scope>NUCLEOTIDE SEQUENCE [LARGE SCALE GENOMIC DNA]</scope>
    <source>
        <strain evidence="2 3">OMA14</strain>
    </source>
</reference>
<name>A0A0S3UK40_PREIN</name>
<dbReference type="EMBL" id="AP014597">
    <property type="protein sequence ID" value="BAU17859.1"/>
    <property type="molecule type" value="Genomic_DNA"/>
</dbReference>
<evidence type="ECO:0000313" key="3">
    <source>
        <dbReference type="Proteomes" id="UP000217431"/>
    </source>
</evidence>
<evidence type="ECO:0000256" key="1">
    <source>
        <dbReference type="SAM" id="SignalP"/>
    </source>
</evidence>
<evidence type="ECO:0000313" key="2">
    <source>
        <dbReference type="EMBL" id="BAU17859.1"/>
    </source>
</evidence>
<sequence>MMMKRLEIAIVCLLIALAAQAQEQQYLRLKGYYRVYQSTNFMLSYFIDGMVEMYVPLDTTAKKATFVDRKFLGERRRKAKQANGDETFIRINMPALESVPLIESIKSEEYSTRNNGDIYRWADKCGMITLHKFPDQKLATTGITIKMDNLTGQRNHEIEMNQLKMYGIIARMTQFDEEETYAKHAGTYTLNDLFSAHKHQTFMARYRGEDVDEQIDVWSDFYVIDRTTISEKEMKRIKKAKNNTLTFNIPPSVPQLDDNILQAWTQMVEY</sequence>
<feature type="chain" id="PRO_5006619937" description="DUF4412 domain-containing protein" evidence="1">
    <location>
        <begin position="22"/>
        <end position="270"/>
    </location>
</feature>
<dbReference type="RefSeq" id="WP_172419437.1">
    <property type="nucleotide sequence ID" value="NZ_AP014597.1"/>
</dbReference>
<gene>
    <name evidence="2" type="ORF">PIOMA14_I_1351</name>
</gene>